<dbReference type="EMBL" id="CAQQ02058290">
    <property type="status" value="NOT_ANNOTATED_CDS"/>
    <property type="molecule type" value="Genomic_DNA"/>
</dbReference>
<feature type="domain" description="Thioredoxin-like fold" evidence="1">
    <location>
        <begin position="98"/>
        <end position="140"/>
    </location>
</feature>
<dbReference type="Gene3D" id="3.40.30.10">
    <property type="entry name" value="Glutaredoxin"/>
    <property type="match status" value="1"/>
</dbReference>
<name>T1GAQ4_MEGSC</name>
<proteinExistence type="predicted"/>
<organism evidence="2 3">
    <name type="scientific">Megaselia scalaris</name>
    <name type="common">Humpbacked fly</name>
    <name type="synonym">Phora scalaris</name>
    <dbReference type="NCBI Taxonomy" id="36166"/>
    <lineage>
        <taxon>Eukaryota</taxon>
        <taxon>Metazoa</taxon>
        <taxon>Ecdysozoa</taxon>
        <taxon>Arthropoda</taxon>
        <taxon>Hexapoda</taxon>
        <taxon>Insecta</taxon>
        <taxon>Pterygota</taxon>
        <taxon>Neoptera</taxon>
        <taxon>Endopterygota</taxon>
        <taxon>Diptera</taxon>
        <taxon>Brachycera</taxon>
        <taxon>Muscomorpha</taxon>
        <taxon>Platypezoidea</taxon>
        <taxon>Phoridae</taxon>
        <taxon>Megaseliini</taxon>
        <taxon>Megaselia</taxon>
    </lineage>
</organism>
<dbReference type="EMBL" id="CAQQ02058291">
    <property type="status" value="NOT_ANNOTATED_CDS"/>
    <property type="molecule type" value="Genomic_DNA"/>
</dbReference>
<evidence type="ECO:0000259" key="1">
    <source>
        <dbReference type="Pfam" id="PF13905"/>
    </source>
</evidence>
<dbReference type="Gene3D" id="3.20.20.60">
    <property type="entry name" value="Phosphoenolpyruvate-binding domains"/>
    <property type="match status" value="1"/>
</dbReference>
<dbReference type="EMBL" id="CAQQ02058288">
    <property type="status" value="NOT_ANNOTATED_CDS"/>
    <property type="molecule type" value="Genomic_DNA"/>
</dbReference>
<dbReference type="PANTHER" id="PTHR46388">
    <property type="entry name" value="NHL REPEAT-CONTAINING PROTEIN 2"/>
    <property type="match status" value="1"/>
</dbReference>
<dbReference type="HOGENOM" id="CLU_2003201_0_0_1"/>
<protein>
    <recommendedName>
        <fullName evidence="1">Thioredoxin-like fold domain-containing protein</fullName>
    </recommendedName>
</protein>
<evidence type="ECO:0000313" key="3">
    <source>
        <dbReference type="Proteomes" id="UP000015102"/>
    </source>
</evidence>
<dbReference type="AlphaFoldDB" id="T1GAQ4"/>
<evidence type="ECO:0000313" key="2">
    <source>
        <dbReference type="EnsemblMetazoa" id="MESCA000313-PA"/>
    </source>
</evidence>
<reference evidence="2" key="2">
    <citation type="submission" date="2015-06" db="UniProtKB">
        <authorList>
            <consortium name="EnsemblMetazoa"/>
        </authorList>
    </citation>
    <scope>IDENTIFICATION</scope>
</reference>
<dbReference type="InterPro" id="IPR012336">
    <property type="entry name" value="Thioredoxin-like_fold"/>
</dbReference>
<dbReference type="InterPro" id="IPR036249">
    <property type="entry name" value="Thioredoxin-like_sf"/>
</dbReference>
<dbReference type="Pfam" id="PF13905">
    <property type="entry name" value="Thioredoxin_8"/>
    <property type="match status" value="1"/>
</dbReference>
<dbReference type="EnsemblMetazoa" id="MESCA000313-RA">
    <property type="protein sequence ID" value="MESCA000313-PA"/>
    <property type="gene ID" value="MESCA000313"/>
</dbReference>
<keyword evidence="3" id="KW-1185">Reference proteome</keyword>
<dbReference type="EMBL" id="CAQQ02058289">
    <property type="status" value="NOT_ANNOTATED_CDS"/>
    <property type="molecule type" value="Genomic_DNA"/>
</dbReference>
<dbReference type="STRING" id="36166.T1GAQ4"/>
<dbReference type="Proteomes" id="UP000015102">
    <property type="component" value="Unassembled WGS sequence"/>
</dbReference>
<dbReference type="SUPFAM" id="SSF52833">
    <property type="entry name" value="Thioredoxin-like"/>
    <property type="match status" value="1"/>
</dbReference>
<accession>T1GAQ4</accession>
<reference evidence="3" key="1">
    <citation type="submission" date="2013-02" db="EMBL/GenBank/DDBJ databases">
        <authorList>
            <person name="Hughes D."/>
        </authorList>
    </citation>
    <scope>NUCLEOTIDE SEQUENCE</scope>
    <source>
        <strain>Durham</strain>
        <strain evidence="3">NC isolate 2 -- Noor lab</strain>
    </source>
</reference>
<sequence>MGYTGKQVIHPKQIEIVQSAFLPSEKKLRWAEGLLQAYDEHQKSGKNNMSESGRQDEILKYLEKQSQSPHFPPVEDFKPDLDWFNVTEPLSFQENLQGKVVVLDFFTYCCINCMHILPDLHKLEQSYSPEDGLVVVGVHSA</sequence>
<dbReference type="InterPro" id="IPR040442">
    <property type="entry name" value="Pyrv_kinase-like_dom_sf"/>
</dbReference>
<dbReference type="PANTHER" id="PTHR46388:SF2">
    <property type="entry name" value="NHL REPEAT-CONTAINING PROTEIN 2"/>
    <property type="match status" value="1"/>
</dbReference>